<dbReference type="PANTHER" id="PTHR11592">
    <property type="entry name" value="GLUTATHIONE PEROXIDASE"/>
    <property type="match status" value="1"/>
</dbReference>
<gene>
    <name evidence="7" type="ORF">KA717_05995</name>
</gene>
<dbReference type="PANTHER" id="PTHR11592:SF78">
    <property type="entry name" value="GLUTATHIONE PEROXIDASE"/>
    <property type="match status" value="1"/>
</dbReference>
<dbReference type="Pfam" id="PF00255">
    <property type="entry name" value="GSHPx"/>
    <property type="match status" value="1"/>
</dbReference>
<dbReference type="CDD" id="cd00340">
    <property type="entry name" value="GSH_Peroxidase"/>
    <property type="match status" value="1"/>
</dbReference>
<dbReference type="SUPFAM" id="SSF52833">
    <property type="entry name" value="Thioredoxin-like"/>
    <property type="match status" value="1"/>
</dbReference>
<dbReference type="KEGG" id="wna:KA717_05995"/>
<accession>A0A977KYT1</accession>
<keyword evidence="3 5" id="KW-0560">Oxidoreductase</keyword>
<dbReference type="PIRSF" id="PIRSF000303">
    <property type="entry name" value="Glutathion_perox"/>
    <property type="match status" value="1"/>
</dbReference>
<proteinExistence type="inferred from homology"/>
<dbReference type="GO" id="GO:0034599">
    <property type="term" value="P:cellular response to oxidative stress"/>
    <property type="evidence" value="ECO:0007669"/>
    <property type="project" value="TreeGrafter"/>
</dbReference>
<dbReference type="Proteomes" id="UP001065613">
    <property type="component" value="Chromosome"/>
</dbReference>
<dbReference type="InterPro" id="IPR029759">
    <property type="entry name" value="GPX_AS"/>
</dbReference>
<dbReference type="InterPro" id="IPR036249">
    <property type="entry name" value="Thioredoxin-like_sf"/>
</dbReference>
<reference evidence="7" key="1">
    <citation type="submission" date="2021-04" db="EMBL/GenBank/DDBJ databases">
        <title>Genome sequence of Woronichinia naegeliana from Washington state freshwater lake bloom.</title>
        <authorList>
            <person name="Dreher T.W."/>
        </authorList>
    </citation>
    <scope>NUCLEOTIDE SEQUENCE</scope>
    <source>
        <strain evidence="7">WA131</strain>
    </source>
</reference>
<dbReference type="PRINTS" id="PR01011">
    <property type="entry name" value="GLUTPROXDASE"/>
</dbReference>
<protein>
    <recommendedName>
        <fullName evidence="5">Glutathione peroxidase</fullName>
    </recommendedName>
</protein>
<name>A0A977KYT1_9CYAN</name>
<evidence type="ECO:0000256" key="1">
    <source>
        <dbReference type="ARBA" id="ARBA00006926"/>
    </source>
</evidence>
<dbReference type="InterPro" id="IPR013766">
    <property type="entry name" value="Thioredoxin_domain"/>
</dbReference>
<dbReference type="PROSITE" id="PS00460">
    <property type="entry name" value="GLUTATHIONE_PEROXID_1"/>
    <property type="match status" value="1"/>
</dbReference>
<evidence type="ECO:0000259" key="6">
    <source>
        <dbReference type="PROSITE" id="PS51352"/>
    </source>
</evidence>
<sequence>MTAQMTQTVYDFSTNSIEGKTISLSEFKDKVLLIVNTASQCGFTPQYQGLQSLYEQYKNQGFVILGFPCNQFGQQEPGDATTIQSFCETRFGVAFPLFEKVEVNGANAHPLFQFLTKAAPGLLGTEAIKWNFTKFLVDRSGKVIKRYSSMTKPEDLAKDIKALL</sequence>
<evidence type="ECO:0000313" key="7">
    <source>
        <dbReference type="EMBL" id="UXE62347.1"/>
    </source>
</evidence>
<dbReference type="Gene3D" id="3.40.30.10">
    <property type="entry name" value="Glutaredoxin"/>
    <property type="match status" value="1"/>
</dbReference>
<dbReference type="InterPro" id="IPR000889">
    <property type="entry name" value="Glutathione_peroxidase"/>
</dbReference>
<feature type="active site" evidence="4">
    <location>
        <position position="41"/>
    </location>
</feature>
<dbReference type="InterPro" id="IPR029760">
    <property type="entry name" value="GPX_CS"/>
</dbReference>
<comment type="similarity">
    <text evidence="1 5">Belongs to the glutathione peroxidase family.</text>
</comment>
<dbReference type="AlphaFoldDB" id="A0A977KYT1"/>
<organism evidence="7">
    <name type="scientific">Woronichinia naegeliana WA131</name>
    <dbReference type="NCBI Taxonomy" id="2824559"/>
    <lineage>
        <taxon>Bacteria</taxon>
        <taxon>Bacillati</taxon>
        <taxon>Cyanobacteriota</taxon>
        <taxon>Cyanophyceae</taxon>
        <taxon>Synechococcales</taxon>
        <taxon>Coelosphaeriaceae</taxon>
        <taxon>Woronichinia</taxon>
    </lineage>
</organism>
<evidence type="ECO:0000256" key="4">
    <source>
        <dbReference type="PIRSR" id="PIRSR000303-1"/>
    </source>
</evidence>
<dbReference type="FunFam" id="3.40.30.10:FF:000010">
    <property type="entry name" value="Glutathione peroxidase"/>
    <property type="match status" value="1"/>
</dbReference>
<evidence type="ECO:0000256" key="2">
    <source>
        <dbReference type="ARBA" id="ARBA00022559"/>
    </source>
</evidence>
<feature type="domain" description="Thioredoxin" evidence="6">
    <location>
        <begin position="3"/>
        <end position="164"/>
    </location>
</feature>
<evidence type="ECO:0000256" key="5">
    <source>
        <dbReference type="RuleBase" id="RU000499"/>
    </source>
</evidence>
<keyword evidence="2 5" id="KW-0575">Peroxidase</keyword>
<dbReference type="EMBL" id="CP073041">
    <property type="protein sequence ID" value="UXE62347.1"/>
    <property type="molecule type" value="Genomic_DNA"/>
</dbReference>
<evidence type="ECO:0000256" key="3">
    <source>
        <dbReference type="ARBA" id="ARBA00023002"/>
    </source>
</evidence>
<dbReference type="GO" id="GO:0004601">
    <property type="term" value="F:peroxidase activity"/>
    <property type="evidence" value="ECO:0007669"/>
    <property type="project" value="UniProtKB-KW"/>
</dbReference>
<dbReference type="PROSITE" id="PS51352">
    <property type="entry name" value="THIOREDOXIN_2"/>
    <property type="match status" value="1"/>
</dbReference>
<dbReference type="PROSITE" id="PS51355">
    <property type="entry name" value="GLUTATHIONE_PEROXID_3"/>
    <property type="match status" value="1"/>
</dbReference>
<dbReference type="PROSITE" id="PS00763">
    <property type="entry name" value="GLUTATHIONE_PEROXID_2"/>
    <property type="match status" value="1"/>
</dbReference>